<feature type="compositionally biased region" description="Acidic residues" evidence="1">
    <location>
        <begin position="1"/>
        <end position="10"/>
    </location>
</feature>
<organism evidence="2 3">
    <name type="scientific">Halobellus salinus</name>
    <dbReference type="NCBI Taxonomy" id="931585"/>
    <lineage>
        <taxon>Archaea</taxon>
        <taxon>Methanobacteriati</taxon>
        <taxon>Methanobacteriota</taxon>
        <taxon>Stenosarchaea group</taxon>
        <taxon>Halobacteria</taxon>
        <taxon>Halobacteriales</taxon>
        <taxon>Haloferacaceae</taxon>
        <taxon>Halobellus</taxon>
    </lineage>
</organism>
<feature type="compositionally biased region" description="Basic and acidic residues" evidence="1">
    <location>
        <begin position="83"/>
        <end position="93"/>
    </location>
</feature>
<dbReference type="PANTHER" id="PTHR12697">
    <property type="entry name" value="PBS LYASE HEAT-LIKE PROTEIN"/>
    <property type="match status" value="1"/>
</dbReference>
<feature type="region of interest" description="Disordered" evidence="1">
    <location>
        <begin position="1"/>
        <end position="93"/>
    </location>
</feature>
<feature type="compositionally biased region" description="Acidic residues" evidence="1">
    <location>
        <begin position="145"/>
        <end position="167"/>
    </location>
</feature>
<feature type="compositionally biased region" description="Acidic residues" evidence="1">
    <location>
        <begin position="36"/>
        <end position="54"/>
    </location>
</feature>
<proteinExistence type="predicted"/>
<dbReference type="SMART" id="SM00567">
    <property type="entry name" value="EZ_HEAT"/>
    <property type="match status" value="4"/>
</dbReference>
<protein>
    <recommendedName>
        <fullName evidence="4">HEAT repeat domain-containing protein</fullName>
    </recommendedName>
</protein>
<evidence type="ECO:0000313" key="2">
    <source>
        <dbReference type="EMBL" id="GGJ10744.1"/>
    </source>
</evidence>
<reference evidence="2" key="1">
    <citation type="journal article" date="2014" name="Int. J. Syst. Evol. Microbiol.">
        <title>Complete genome sequence of Corynebacterium casei LMG S-19264T (=DSM 44701T), isolated from a smear-ripened cheese.</title>
        <authorList>
            <consortium name="US DOE Joint Genome Institute (JGI-PGF)"/>
            <person name="Walter F."/>
            <person name="Albersmeier A."/>
            <person name="Kalinowski J."/>
            <person name="Ruckert C."/>
        </authorList>
    </citation>
    <scope>NUCLEOTIDE SEQUENCE</scope>
    <source>
        <strain evidence="2">JCM 14359</strain>
    </source>
</reference>
<accession>A0A830EQ59</accession>
<dbReference type="GO" id="GO:0016491">
    <property type="term" value="F:oxidoreductase activity"/>
    <property type="evidence" value="ECO:0007669"/>
    <property type="project" value="TreeGrafter"/>
</dbReference>
<dbReference type="Gene3D" id="1.25.10.10">
    <property type="entry name" value="Leucine-rich Repeat Variant"/>
    <property type="match status" value="1"/>
</dbReference>
<name>A0A830EQ59_9EURY</name>
<feature type="region of interest" description="Disordered" evidence="1">
    <location>
        <begin position="145"/>
        <end position="173"/>
    </location>
</feature>
<gene>
    <name evidence="2" type="ORF">GCM10008995_20740</name>
</gene>
<dbReference type="PANTHER" id="PTHR12697:SF5">
    <property type="entry name" value="DEOXYHYPUSINE HYDROXYLASE"/>
    <property type="match status" value="1"/>
</dbReference>
<dbReference type="InterPro" id="IPR016024">
    <property type="entry name" value="ARM-type_fold"/>
</dbReference>
<dbReference type="EMBL" id="BMOC01000013">
    <property type="protein sequence ID" value="GGJ10744.1"/>
    <property type="molecule type" value="Genomic_DNA"/>
</dbReference>
<evidence type="ECO:0000256" key="1">
    <source>
        <dbReference type="SAM" id="MobiDB-lite"/>
    </source>
</evidence>
<dbReference type="RefSeq" id="WP_188787344.1">
    <property type="nucleotide sequence ID" value="NZ_BMOC01000013.1"/>
</dbReference>
<evidence type="ECO:0000313" key="3">
    <source>
        <dbReference type="Proteomes" id="UP000653099"/>
    </source>
</evidence>
<evidence type="ECO:0008006" key="4">
    <source>
        <dbReference type="Google" id="ProtNLM"/>
    </source>
</evidence>
<sequence>MSDEDDDSAAESDGTAGSDEPTDATPDTLNDRLDGVEPDLDAAETEADLDDVEAILDAVAADLEDTDLPVPDDEDEEDPGEALESRVSDLRDDLEAHRGPYAEDVTDAIESASATLTGTRWTDQGGPAVADAVAAFADEVDEVLGTDIADDVDADTDEDVDADDDGADAPADPETLATTLDDAVAAVADADLDPDDDAEPIAALLEATDDLEAGLEDAQEWDDLEVNEQLMAEGFYDVLGHYKDFPPELSALKEWETRGRVDMVLLAKDSLQSEFMQGHCMDALIRMANPDAFEELHQLAQRRNKKAIKALGRMGAGADEAVETLIEYVDADSDPGLQKVTFRALGEIGSEEATQALANKLEMDNDNVRPYAARALGLIGDGRAIDPLAETLESDGVETVRAAAAWALRQIGTRDALEAAAAYTDERSYLVQHEADLAADALDDGDADADAEAPTA</sequence>
<dbReference type="SUPFAM" id="SSF48371">
    <property type="entry name" value="ARM repeat"/>
    <property type="match status" value="1"/>
</dbReference>
<dbReference type="InterPro" id="IPR004155">
    <property type="entry name" value="PBS_lyase_HEAT"/>
</dbReference>
<reference evidence="2" key="2">
    <citation type="submission" date="2020-09" db="EMBL/GenBank/DDBJ databases">
        <authorList>
            <person name="Sun Q."/>
            <person name="Ohkuma M."/>
        </authorList>
    </citation>
    <scope>NUCLEOTIDE SEQUENCE</scope>
    <source>
        <strain evidence="2">JCM 14359</strain>
    </source>
</reference>
<comment type="caution">
    <text evidence="2">The sequence shown here is derived from an EMBL/GenBank/DDBJ whole genome shotgun (WGS) entry which is preliminary data.</text>
</comment>
<dbReference type="OrthoDB" id="293146at2157"/>
<dbReference type="Pfam" id="PF13646">
    <property type="entry name" value="HEAT_2"/>
    <property type="match status" value="1"/>
</dbReference>
<dbReference type="Proteomes" id="UP000653099">
    <property type="component" value="Unassembled WGS sequence"/>
</dbReference>
<keyword evidence="3" id="KW-1185">Reference proteome</keyword>
<dbReference type="AlphaFoldDB" id="A0A830EQ59"/>
<feature type="compositionally biased region" description="Acidic residues" evidence="1">
    <location>
        <begin position="62"/>
        <end position="81"/>
    </location>
</feature>
<dbReference type="InterPro" id="IPR011989">
    <property type="entry name" value="ARM-like"/>
</dbReference>